<reference evidence="12 13" key="1">
    <citation type="submission" date="2018-10" db="EMBL/GenBank/DDBJ databases">
        <title>Proposal of Lysobacter pythonis sp. nov. isolated from royal pythons (Python regius).</title>
        <authorList>
            <person name="Hans-Juergen B."/>
            <person name="Huptas C."/>
            <person name="Sandra B."/>
            <person name="Igor L."/>
            <person name="Joachim S."/>
            <person name="Siegfried S."/>
            <person name="Mareike W."/>
            <person name="Peter K."/>
        </authorList>
    </citation>
    <scope>NUCLEOTIDE SEQUENCE [LARGE SCALE GENOMIC DNA]</scope>
    <source>
        <strain evidence="12 13">4284/11</strain>
    </source>
</reference>
<dbReference type="FunFam" id="3.40.50.300:FF:000319">
    <property type="entry name" value="DNA repair protein RecN"/>
    <property type="match status" value="1"/>
</dbReference>
<dbReference type="OrthoDB" id="9806954at2"/>
<evidence type="ECO:0000256" key="9">
    <source>
        <dbReference type="PIRNR" id="PIRNR003128"/>
    </source>
</evidence>
<evidence type="ECO:0000256" key="5">
    <source>
        <dbReference type="ARBA" id="ARBA00022763"/>
    </source>
</evidence>
<dbReference type="CDD" id="cd03241">
    <property type="entry name" value="ABC_RecN"/>
    <property type="match status" value="2"/>
</dbReference>
<feature type="domain" description="RecF/RecN/SMC N-terminal" evidence="11">
    <location>
        <begin position="1"/>
        <end position="510"/>
    </location>
</feature>
<dbReference type="AlphaFoldDB" id="A0A3M2HYD7"/>
<evidence type="ECO:0000256" key="1">
    <source>
        <dbReference type="ARBA" id="ARBA00003618"/>
    </source>
</evidence>
<feature type="coiled-coil region" evidence="10">
    <location>
        <begin position="319"/>
        <end position="356"/>
    </location>
</feature>
<sequence length="556" mass="59268">MLTRLAIADFAVVQRAELEFSPGMTVISGETGAGKSLLVDALGFLSGQRADAGVVRHGAERAELSAEFDLADAPAARAWLAGQEMDDGEGGCQLRRVLRADGGSKSWINGRLANATQLAELAGLLVEIHGQHAQQALLSRPAQLRLLDDYGRHQALLKAVAEATAHWQALRRERDELNHRGDVGERLEFLRHQWRELENETLDADSLVALDAEHRRQAHGTELLAANAETRALLSESDETNALALLHRARATLAGAIAHEPRLAEIDAMLESAAIALDEAADALTRLGDDLDLDPGRFAELDARLQRLHALARKHRVGIDELATLRENIANELERLESAESRLAGLDTEIAAAEAAWRKAAEKLSAARAGAAERLATATAAIVHELGMGNAEFHIALLPEAGLAPNALGAERSEFLFAANPGQPPKPLRKVASGGELSRISLAIEVAAIGIDTVPTMVFDEVDSGISGGVAEVVGRKLRALGARAQVMCVTHLPQVAAQGHAHWRVRKASAGDVTMSQVERLDGDGRVEDIARLLGGVHISDAARAAARSLLADVT</sequence>
<gene>
    <name evidence="12" type="primary">recN</name>
    <name evidence="12" type="ORF">EBB59_00075</name>
</gene>
<evidence type="ECO:0000256" key="7">
    <source>
        <dbReference type="ARBA" id="ARBA00023204"/>
    </source>
</evidence>
<keyword evidence="10" id="KW-0175">Coiled coil</keyword>
<name>A0A3M2HYD7_9GAMM</name>
<dbReference type="GO" id="GO:0006310">
    <property type="term" value="P:DNA recombination"/>
    <property type="evidence" value="ECO:0007669"/>
    <property type="project" value="InterPro"/>
</dbReference>
<organism evidence="12 13">
    <name type="scientific">Solilutibacter pythonis</name>
    <dbReference type="NCBI Taxonomy" id="2483112"/>
    <lineage>
        <taxon>Bacteria</taxon>
        <taxon>Pseudomonadati</taxon>
        <taxon>Pseudomonadota</taxon>
        <taxon>Gammaproteobacteria</taxon>
        <taxon>Lysobacterales</taxon>
        <taxon>Lysobacteraceae</taxon>
        <taxon>Solilutibacter</taxon>
    </lineage>
</organism>
<evidence type="ECO:0000313" key="13">
    <source>
        <dbReference type="Proteomes" id="UP000275012"/>
    </source>
</evidence>
<comment type="function">
    <text evidence="1 9">May be involved in recombinational repair of damaged DNA.</text>
</comment>
<evidence type="ECO:0000256" key="10">
    <source>
        <dbReference type="SAM" id="Coils"/>
    </source>
</evidence>
<evidence type="ECO:0000256" key="3">
    <source>
        <dbReference type="ARBA" id="ARBA00021315"/>
    </source>
</evidence>
<keyword evidence="13" id="KW-1185">Reference proteome</keyword>
<protein>
    <recommendedName>
        <fullName evidence="3 9">DNA repair protein RecN</fullName>
    </recommendedName>
    <alternativeName>
        <fullName evidence="8 9">Recombination protein N</fullName>
    </alternativeName>
</protein>
<dbReference type="GO" id="GO:0005524">
    <property type="term" value="F:ATP binding"/>
    <property type="evidence" value="ECO:0007669"/>
    <property type="project" value="UniProtKB-KW"/>
</dbReference>
<evidence type="ECO:0000256" key="2">
    <source>
        <dbReference type="ARBA" id="ARBA00009441"/>
    </source>
</evidence>
<dbReference type="InterPro" id="IPR027417">
    <property type="entry name" value="P-loop_NTPase"/>
</dbReference>
<dbReference type="Proteomes" id="UP000275012">
    <property type="component" value="Unassembled WGS sequence"/>
</dbReference>
<accession>A0A3M2HYD7</accession>
<dbReference type="PANTHER" id="PTHR11059">
    <property type="entry name" value="DNA REPAIR PROTEIN RECN"/>
    <property type="match status" value="1"/>
</dbReference>
<keyword evidence="7 9" id="KW-0234">DNA repair</keyword>
<dbReference type="FunFam" id="3.40.50.300:FF:000356">
    <property type="entry name" value="DNA repair protein RecN"/>
    <property type="match status" value="1"/>
</dbReference>
<keyword evidence="5 9" id="KW-0227">DNA damage</keyword>
<dbReference type="GO" id="GO:0006281">
    <property type="term" value="P:DNA repair"/>
    <property type="evidence" value="ECO:0007669"/>
    <property type="project" value="UniProtKB-KW"/>
</dbReference>
<dbReference type="NCBIfam" id="TIGR00634">
    <property type="entry name" value="recN"/>
    <property type="match status" value="1"/>
</dbReference>
<dbReference type="GO" id="GO:0009432">
    <property type="term" value="P:SOS response"/>
    <property type="evidence" value="ECO:0007669"/>
    <property type="project" value="UniProtKB-ARBA"/>
</dbReference>
<dbReference type="InterPro" id="IPR003395">
    <property type="entry name" value="RecF/RecN/SMC_N"/>
</dbReference>
<evidence type="ECO:0000256" key="6">
    <source>
        <dbReference type="ARBA" id="ARBA00022840"/>
    </source>
</evidence>
<dbReference type="EMBL" id="RFLY01000001">
    <property type="protein sequence ID" value="RMH94741.1"/>
    <property type="molecule type" value="Genomic_DNA"/>
</dbReference>
<dbReference type="GO" id="GO:0043590">
    <property type="term" value="C:bacterial nucleoid"/>
    <property type="evidence" value="ECO:0007669"/>
    <property type="project" value="TreeGrafter"/>
</dbReference>
<dbReference type="RefSeq" id="WP_122100129.1">
    <property type="nucleotide sequence ID" value="NZ_RFLY01000001.1"/>
</dbReference>
<comment type="caution">
    <text evidence="12">The sequence shown here is derived from an EMBL/GenBank/DDBJ whole genome shotgun (WGS) entry which is preliminary data.</text>
</comment>
<comment type="similarity">
    <text evidence="2 9">Belongs to the RecN family.</text>
</comment>
<dbReference type="SUPFAM" id="SSF52540">
    <property type="entry name" value="P-loop containing nucleoside triphosphate hydrolases"/>
    <property type="match status" value="1"/>
</dbReference>
<proteinExistence type="inferred from homology"/>
<evidence type="ECO:0000256" key="8">
    <source>
        <dbReference type="ARBA" id="ARBA00033408"/>
    </source>
</evidence>
<dbReference type="Gene3D" id="3.40.50.300">
    <property type="entry name" value="P-loop containing nucleotide triphosphate hydrolases"/>
    <property type="match status" value="2"/>
</dbReference>
<keyword evidence="4" id="KW-0547">Nucleotide-binding</keyword>
<dbReference type="NCBIfam" id="NF008121">
    <property type="entry name" value="PRK10869.1"/>
    <property type="match status" value="1"/>
</dbReference>
<evidence type="ECO:0000313" key="12">
    <source>
        <dbReference type="EMBL" id="RMH94741.1"/>
    </source>
</evidence>
<dbReference type="PIRSF" id="PIRSF003128">
    <property type="entry name" value="RecN"/>
    <property type="match status" value="1"/>
</dbReference>
<dbReference type="InterPro" id="IPR004604">
    <property type="entry name" value="DNA_recomb/repair_RecN"/>
</dbReference>
<dbReference type="Pfam" id="PF02463">
    <property type="entry name" value="SMC_N"/>
    <property type="match status" value="1"/>
</dbReference>
<dbReference type="PANTHER" id="PTHR11059:SF0">
    <property type="entry name" value="DNA REPAIR PROTEIN RECN"/>
    <property type="match status" value="1"/>
</dbReference>
<evidence type="ECO:0000259" key="11">
    <source>
        <dbReference type="Pfam" id="PF02463"/>
    </source>
</evidence>
<evidence type="ECO:0000256" key="4">
    <source>
        <dbReference type="ARBA" id="ARBA00022741"/>
    </source>
</evidence>
<keyword evidence="6" id="KW-0067">ATP-binding</keyword>